<evidence type="ECO:0000256" key="2">
    <source>
        <dbReference type="ARBA" id="ARBA00007769"/>
    </source>
</evidence>
<reference evidence="8 9" key="1">
    <citation type="submission" date="2015-01" db="EMBL/GenBank/DDBJ databases">
        <title>Evolution of Trichinella species and genotypes.</title>
        <authorList>
            <person name="Korhonen P.K."/>
            <person name="Edoardo P."/>
            <person name="Giuseppe L.R."/>
            <person name="Gasser R.B."/>
        </authorList>
    </citation>
    <scope>NUCLEOTIDE SEQUENCE [LARGE SCALE GENOMIC DNA]</scope>
    <source>
        <strain evidence="8">ISS3</strain>
    </source>
</reference>
<dbReference type="InterPro" id="IPR004434">
    <property type="entry name" value="Isocitrate_DH_NAD"/>
</dbReference>
<dbReference type="EMBL" id="JYDH01000194">
    <property type="protein sequence ID" value="KRY28720.1"/>
    <property type="molecule type" value="Genomic_DNA"/>
</dbReference>
<comment type="similarity">
    <text evidence="2 6">Belongs to the isocitrate and isopropylmalate dehydrogenases family.</text>
</comment>
<dbReference type="GO" id="GO:0016616">
    <property type="term" value="F:oxidoreductase activity, acting on the CH-OH group of donors, NAD or NADP as acceptor"/>
    <property type="evidence" value="ECO:0007669"/>
    <property type="project" value="InterPro"/>
</dbReference>
<dbReference type="PANTHER" id="PTHR11835:SF42">
    <property type="entry name" value="ISOCITRATE DEHYDROGENASE [NAD] SUBUNIT BETA, MITOCHONDRIAL"/>
    <property type="match status" value="1"/>
</dbReference>
<proteinExistence type="inferred from homology"/>
<dbReference type="KEGG" id="tsp:Tsp_05617"/>
<feature type="domain" description="Isopropylmalate dehydrogenase-like" evidence="7">
    <location>
        <begin position="328"/>
        <end position="654"/>
    </location>
</feature>
<dbReference type="Pfam" id="PF00180">
    <property type="entry name" value="Iso_dh"/>
    <property type="match status" value="1"/>
</dbReference>
<keyword evidence="5 6" id="KW-0496">Mitochondrion</keyword>
<dbReference type="NCBIfam" id="TIGR00175">
    <property type="entry name" value="mito_nad_idh"/>
    <property type="match status" value="1"/>
</dbReference>
<dbReference type="InterPro" id="IPR019818">
    <property type="entry name" value="IsoCit/isopropylmalate_DH_CS"/>
</dbReference>
<evidence type="ECO:0000256" key="5">
    <source>
        <dbReference type="ARBA" id="ARBA00023128"/>
    </source>
</evidence>
<dbReference type="STRING" id="6334.E5ST10"/>
<comment type="caution">
    <text evidence="8">The sequence shown here is derived from an EMBL/GenBank/DDBJ whole genome shotgun (WGS) entry which is preliminary data.</text>
</comment>
<dbReference type="OrthoDB" id="10261637at2759"/>
<name>E5ST10_TRISP</name>
<dbReference type="AlphaFoldDB" id="E5ST10"/>
<comment type="subcellular location">
    <subcellularLocation>
        <location evidence="1 6">Mitochondrion</location>
    </subcellularLocation>
</comment>
<dbReference type="Gene3D" id="3.40.718.10">
    <property type="entry name" value="Isopropylmalate Dehydrogenase"/>
    <property type="match status" value="1"/>
</dbReference>
<dbReference type="FunFam" id="3.40.718.10:FF:000001">
    <property type="entry name" value="Isocitrate dehydrogenase [NAD] subunit, mitochondrial"/>
    <property type="match status" value="1"/>
</dbReference>
<dbReference type="eggNOG" id="KOG0784">
    <property type="taxonomic scope" value="Eukaryota"/>
</dbReference>
<sequence>MSILLNVRKQHYEYNPTLTQTSKFVRQQNYTLKKRAIYKKLFAPGCFTQLFFEPIQFGSTGRNEISGLCVIFWKIVELIQLLFDEIQFAFQTVHPLLPNGRTVPQYLGSLACSGNSRLRPLLDQYPTVSFLFSCSSVHFSTSDWPIPFFQYSPQIPYTVVEIWPIFPHFHTIDKLYDKIQPKKIPRSTFSRPVPRPAKSTIPLDKVPSPAIERQLDRSNYANVASIHSTVVSLVGELEFSSRVPQHGSCSKCAPRPISSRSIRSLQNSAISHRRWALVTFAMFSFQTVQHGVVNFSRIVRNARTGSKLPFYKSHSIQVRGTHSDGMKSVTAIPGEGVGFELVNSVKEVVRLVGIPVKFDDIFFSEIQEHPSVTVEEVVNLVKKNRVALKGTNRMTYVNRNGELHSFSMQLRKELDLFANVVDIQTMDGIKTRHKQIDFIIIREQTEGEYSALEHESVTGVVECLKIATRSRCRRIAKFAFDYAVEHGRRTVTAVHKANIMKLADGLFLRCCEEVSRDYPQIKFNNLIIDNCCMQLVTRPEQFDVMVMPNLYGNIIDNLAAGLVGGAGVVAGKSVGKHCVVFEPGARHSFHEATGRGIANPTAILLCAANMLHHLGLNKEGTALRAAVEAVLRSGKVRTRDLGGYATTSEFTYFVADHYKI</sequence>
<dbReference type="OMA" id="ISHRRWA"/>
<dbReference type="SUPFAM" id="SSF53659">
    <property type="entry name" value="Isocitrate/Isopropylmalate dehydrogenase-like"/>
    <property type="match status" value="1"/>
</dbReference>
<dbReference type="GO" id="GO:0000287">
    <property type="term" value="F:magnesium ion binding"/>
    <property type="evidence" value="ECO:0007669"/>
    <property type="project" value="UniProtKB-UniRule"/>
</dbReference>
<dbReference type="InterPro" id="IPR024084">
    <property type="entry name" value="IsoPropMal-DH-like_dom"/>
</dbReference>
<dbReference type="InParanoid" id="E5ST10"/>
<keyword evidence="3 6" id="KW-0816">Tricarboxylic acid cycle</keyword>
<keyword evidence="4 6" id="KW-0809">Transit peptide</keyword>
<dbReference type="PROSITE" id="PS00470">
    <property type="entry name" value="IDH_IMDH"/>
    <property type="match status" value="1"/>
</dbReference>
<protein>
    <recommendedName>
        <fullName evidence="6">Isocitrate dehydrogenase [NAD] subunit, mitochondrial</fullName>
    </recommendedName>
</protein>
<gene>
    <name evidence="8" type="primary">idhb-1</name>
    <name evidence="8" type="ORF">T01_14973</name>
</gene>
<dbReference type="GO" id="GO:0051287">
    <property type="term" value="F:NAD binding"/>
    <property type="evidence" value="ECO:0007669"/>
    <property type="project" value="UniProtKB-UniRule"/>
</dbReference>
<dbReference type="FunCoup" id="E5ST10">
    <property type="interactions" value="1512"/>
</dbReference>
<dbReference type="RefSeq" id="XP_003371973.1">
    <property type="nucleotide sequence ID" value="XM_003371925.1"/>
</dbReference>
<organism evidence="8 9">
    <name type="scientific">Trichinella spiralis</name>
    <name type="common">Trichina worm</name>
    <dbReference type="NCBI Taxonomy" id="6334"/>
    <lineage>
        <taxon>Eukaryota</taxon>
        <taxon>Metazoa</taxon>
        <taxon>Ecdysozoa</taxon>
        <taxon>Nematoda</taxon>
        <taxon>Enoplea</taxon>
        <taxon>Dorylaimia</taxon>
        <taxon>Trichinellida</taxon>
        <taxon>Trichinellidae</taxon>
        <taxon>Trichinella</taxon>
    </lineage>
</organism>
<evidence type="ECO:0000313" key="9">
    <source>
        <dbReference type="Proteomes" id="UP000054776"/>
    </source>
</evidence>
<evidence type="ECO:0000259" key="7">
    <source>
        <dbReference type="SMART" id="SM01329"/>
    </source>
</evidence>
<evidence type="ECO:0000256" key="1">
    <source>
        <dbReference type="ARBA" id="ARBA00004173"/>
    </source>
</evidence>
<dbReference type="PANTHER" id="PTHR11835">
    <property type="entry name" value="DECARBOXYLATING DEHYDROGENASES-ISOCITRATE, ISOPROPYLMALATE, TARTRATE"/>
    <property type="match status" value="1"/>
</dbReference>
<dbReference type="SMART" id="SM01329">
    <property type="entry name" value="Iso_dh"/>
    <property type="match status" value="1"/>
</dbReference>
<keyword evidence="9" id="KW-1185">Reference proteome</keyword>
<accession>E5ST10</accession>
<dbReference type="Proteomes" id="UP000054776">
    <property type="component" value="Unassembled WGS sequence"/>
</dbReference>
<evidence type="ECO:0000256" key="4">
    <source>
        <dbReference type="ARBA" id="ARBA00022946"/>
    </source>
</evidence>
<evidence type="ECO:0000313" key="8">
    <source>
        <dbReference type="EMBL" id="KRY28720.1"/>
    </source>
</evidence>
<dbReference type="GO" id="GO:0005739">
    <property type="term" value="C:mitochondrion"/>
    <property type="evidence" value="ECO:0007669"/>
    <property type="project" value="UniProtKB-SubCell"/>
</dbReference>
<evidence type="ECO:0000256" key="3">
    <source>
        <dbReference type="ARBA" id="ARBA00022532"/>
    </source>
</evidence>
<evidence type="ECO:0000256" key="6">
    <source>
        <dbReference type="RuleBase" id="RU361266"/>
    </source>
</evidence>
<dbReference type="HOGENOM" id="CLU_415830_0_0_1"/>
<dbReference type="GO" id="GO:0006102">
    <property type="term" value="P:isocitrate metabolic process"/>
    <property type="evidence" value="ECO:0007669"/>
    <property type="project" value="TreeGrafter"/>
</dbReference>
<dbReference type="GO" id="GO:0006099">
    <property type="term" value="P:tricarboxylic acid cycle"/>
    <property type="evidence" value="ECO:0007669"/>
    <property type="project" value="UniProtKB-UniRule"/>
</dbReference>